<comment type="caution">
    <text evidence="1">The sequence shown here is derived from an EMBL/GenBank/DDBJ whole genome shotgun (WGS) entry which is preliminary data.</text>
</comment>
<accession>A0A103XYE1</accession>
<dbReference type="AlphaFoldDB" id="A0A103XYE1"/>
<feature type="non-terminal residue" evidence="1">
    <location>
        <position position="197"/>
    </location>
</feature>
<keyword evidence="2" id="KW-1185">Reference proteome</keyword>
<organism evidence="1 2">
    <name type="scientific">Cynara cardunculus var. scolymus</name>
    <name type="common">Globe artichoke</name>
    <name type="synonym">Cynara scolymus</name>
    <dbReference type="NCBI Taxonomy" id="59895"/>
    <lineage>
        <taxon>Eukaryota</taxon>
        <taxon>Viridiplantae</taxon>
        <taxon>Streptophyta</taxon>
        <taxon>Embryophyta</taxon>
        <taxon>Tracheophyta</taxon>
        <taxon>Spermatophyta</taxon>
        <taxon>Magnoliopsida</taxon>
        <taxon>eudicotyledons</taxon>
        <taxon>Gunneridae</taxon>
        <taxon>Pentapetalae</taxon>
        <taxon>asterids</taxon>
        <taxon>campanulids</taxon>
        <taxon>Asterales</taxon>
        <taxon>Asteraceae</taxon>
        <taxon>Carduoideae</taxon>
        <taxon>Cardueae</taxon>
        <taxon>Carduinae</taxon>
        <taxon>Cynara</taxon>
    </lineage>
</organism>
<name>A0A103XYE1_CYNCS</name>
<dbReference type="Gene3D" id="3.30.530.20">
    <property type="match status" value="1"/>
</dbReference>
<dbReference type="Proteomes" id="UP000243975">
    <property type="component" value="Unassembled WGS sequence"/>
</dbReference>
<proteinExistence type="predicted"/>
<protein>
    <submittedName>
        <fullName evidence="1">Bet v I domain-containing protein</fullName>
    </submittedName>
</protein>
<evidence type="ECO:0000313" key="1">
    <source>
        <dbReference type="EMBL" id="KVH99091.1"/>
    </source>
</evidence>
<dbReference type="SUPFAM" id="SSF55961">
    <property type="entry name" value="Bet v1-like"/>
    <property type="match status" value="1"/>
</dbReference>
<sequence>MEGDGDRYRENGNHGFTRYREGSRVARWRWPPWNHLGLQISPRYQREKIVEFDESRHQIALEILEGGHLDHGFSSYTTGFMLTAVGEAETLIDIQVLYETKPEHIHVPGETIKATFHYIKCLENHLSIGGAPQELVTVTGFIVRPPEVISVVILKETGVNHLDLLTILIENPNLLSPVWHIGSSRAMLYKLNRRIKH</sequence>
<dbReference type="STRING" id="59895.A0A103XYE1"/>
<dbReference type="EMBL" id="LEKV01003637">
    <property type="protein sequence ID" value="KVH99091.1"/>
    <property type="molecule type" value="Genomic_DNA"/>
</dbReference>
<dbReference type="Gramene" id="KVH99091">
    <property type="protein sequence ID" value="KVH99091"/>
    <property type="gene ID" value="Ccrd_022702"/>
</dbReference>
<dbReference type="InterPro" id="IPR023393">
    <property type="entry name" value="START-like_dom_sf"/>
</dbReference>
<gene>
    <name evidence="1" type="ORF">Ccrd_022702</name>
</gene>
<evidence type="ECO:0000313" key="2">
    <source>
        <dbReference type="Proteomes" id="UP000243975"/>
    </source>
</evidence>
<reference evidence="1 2" key="1">
    <citation type="journal article" date="2016" name="Sci. Rep.">
        <title>The genome sequence of the outbreeding globe artichoke constructed de novo incorporating a phase-aware low-pass sequencing strategy of F1 progeny.</title>
        <authorList>
            <person name="Scaglione D."/>
            <person name="Reyes-Chin-Wo S."/>
            <person name="Acquadro A."/>
            <person name="Froenicke L."/>
            <person name="Portis E."/>
            <person name="Beitel C."/>
            <person name="Tirone M."/>
            <person name="Mauro R."/>
            <person name="Lo Monaco A."/>
            <person name="Mauromicale G."/>
            <person name="Faccioli P."/>
            <person name="Cattivelli L."/>
            <person name="Rieseberg L."/>
            <person name="Michelmore R."/>
            <person name="Lanteri S."/>
        </authorList>
    </citation>
    <scope>NUCLEOTIDE SEQUENCE [LARGE SCALE GENOMIC DNA]</scope>
    <source>
        <strain evidence="1">2C</strain>
    </source>
</reference>